<dbReference type="Proteomes" id="UP000008021">
    <property type="component" value="Chromosome 9"/>
</dbReference>
<accession>A0A0E0EQ94</accession>
<evidence type="ECO:0000313" key="2">
    <source>
        <dbReference type="EnsemblPlants" id="OMERI09G02870.1"/>
    </source>
</evidence>
<reference evidence="2" key="1">
    <citation type="submission" date="2015-04" db="UniProtKB">
        <authorList>
            <consortium name="EnsemblPlants"/>
        </authorList>
    </citation>
    <scope>IDENTIFICATION</scope>
</reference>
<dbReference type="Gramene" id="OMERI09G02870.1">
    <property type="protein sequence ID" value="OMERI09G02870.1"/>
    <property type="gene ID" value="OMERI09G02870"/>
</dbReference>
<proteinExistence type="predicted"/>
<protein>
    <recommendedName>
        <fullName evidence="4">DUF834 domain-containing protein</fullName>
    </recommendedName>
</protein>
<name>A0A0E0EQ94_9ORYZ</name>
<sequence>MTWGVAHLDGKERTPAVDGEGNGAAEVRHQTEKPTEVMATPARAAMIVGRRRQKRRRPRACGEEVVPAVEGNRAEAEVRNGAAKPMGGGGAWLEAVKEAATLGARWVGLMAKLAAQGWIGGLERLPG</sequence>
<reference evidence="2" key="2">
    <citation type="submission" date="2018-05" db="EMBL/GenBank/DDBJ databases">
        <title>OmerRS3 (Oryza meridionalis Reference Sequence Version 3).</title>
        <authorList>
            <person name="Zhang J."/>
            <person name="Kudrna D."/>
            <person name="Lee S."/>
            <person name="Talag J."/>
            <person name="Welchert J."/>
            <person name="Wing R.A."/>
        </authorList>
    </citation>
    <scope>NUCLEOTIDE SEQUENCE [LARGE SCALE GENOMIC DNA]</scope>
    <source>
        <strain evidence="2">cv. OR44</strain>
    </source>
</reference>
<dbReference type="AlphaFoldDB" id="A0A0E0EQ94"/>
<evidence type="ECO:0000256" key="1">
    <source>
        <dbReference type="SAM" id="MobiDB-lite"/>
    </source>
</evidence>
<organism evidence="2">
    <name type="scientific">Oryza meridionalis</name>
    <dbReference type="NCBI Taxonomy" id="40149"/>
    <lineage>
        <taxon>Eukaryota</taxon>
        <taxon>Viridiplantae</taxon>
        <taxon>Streptophyta</taxon>
        <taxon>Embryophyta</taxon>
        <taxon>Tracheophyta</taxon>
        <taxon>Spermatophyta</taxon>
        <taxon>Magnoliopsida</taxon>
        <taxon>Liliopsida</taxon>
        <taxon>Poales</taxon>
        <taxon>Poaceae</taxon>
        <taxon>BOP clade</taxon>
        <taxon>Oryzoideae</taxon>
        <taxon>Oryzeae</taxon>
        <taxon>Oryzinae</taxon>
        <taxon>Oryza</taxon>
    </lineage>
</organism>
<feature type="region of interest" description="Disordered" evidence="1">
    <location>
        <begin position="1"/>
        <end position="33"/>
    </location>
</feature>
<keyword evidence="3" id="KW-1185">Reference proteome</keyword>
<evidence type="ECO:0008006" key="4">
    <source>
        <dbReference type="Google" id="ProtNLM"/>
    </source>
</evidence>
<dbReference type="HOGENOM" id="CLU_1974066_0_0_1"/>
<dbReference type="EnsemblPlants" id="OMERI09G02870.1">
    <property type="protein sequence ID" value="OMERI09G02870.1"/>
    <property type="gene ID" value="OMERI09G02870"/>
</dbReference>
<evidence type="ECO:0000313" key="3">
    <source>
        <dbReference type="Proteomes" id="UP000008021"/>
    </source>
</evidence>